<sequence length="147" mass="17024">DGIDRTEWSTTLTAAHAYLTTKGWGLLWTGIVDALVKFEWSHYHMEECGRLPTGTRPEEFAQWMKEHRIYGDFRLGAGFGERLLAWWKDLGPDERWDGVDAETLPHAFRQLEAWPSHRWVRLDASGRSGMVLLVLGLAWWGQGLWNE</sequence>
<protein>
    <submittedName>
        <fullName evidence="1">Uncharacterized protein</fullName>
    </submittedName>
</protein>
<reference evidence="1" key="1">
    <citation type="submission" date="2023-03" db="EMBL/GenBank/DDBJ databases">
        <title>Massive genome expansion in bonnet fungi (Mycena s.s.) driven by repeated elements and novel gene families across ecological guilds.</title>
        <authorList>
            <consortium name="Lawrence Berkeley National Laboratory"/>
            <person name="Harder C.B."/>
            <person name="Miyauchi S."/>
            <person name="Viragh M."/>
            <person name="Kuo A."/>
            <person name="Thoen E."/>
            <person name="Andreopoulos B."/>
            <person name="Lu D."/>
            <person name="Skrede I."/>
            <person name="Drula E."/>
            <person name="Henrissat B."/>
            <person name="Morin E."/>
            <person name="Kohler A."/>
            <person name="Barry K."/>
            <person name="LaButti K."/>
            <person name="Morin E."/>
            <person name="Salamov A."/>
            <person name="Lipzen A."/>
            <person name="Mereny Z."/>
            <person name="Hegedus B."/>
            <person name="Baldrian P."/>
            <person name="Stursova M."/>
            <person name="Weitz H."/>
            <person name="Taylor A."/>
            <person name="Grigoriev I.V."/>
            <person name="Nagy L.G."/>
            <person name="Martin F."/>
            <person name="Kauserud H."/>
        </authorList>
    </citation>
    <scope>NUCLEOTIDE SEQUENCE</scope>
    <source>
        <strain evidence="1">CBHHK200</strain>
    </source>
</reference>
<dbReference type="Proteomes" id="UP001218188">
    <property type="component" value="Unassembled WGS sequence"/>
</dbReference>
<dbReference type="AlphaFoldDB" id="A0AAD6S362"/>
<comment type="caution">
    <text evidence="1">The sequence shown here is derived from an EMBL/GenBank/DDBJ whole genome shotgun (WGS) entry which is preliminary data.</text>
</comment>
<name>A0AAD6S362_9AGAR</name>
<feature type="non-terminal residue" evidence="1">
    <location>
        <position position="1"/>
    </location>
</feature>
<keyword evidence="2" id="KW-1185">Reference proteome</keyword>
<feature type="non-terminal residue" evidence="1">
    <location>
        <position position="147"/>
    </location>
</feature>
<dbReference type="EMBL" id="JARJCM010000361">
    <property type="protein sequence ID" value="KAJ7018072.1"/>
    <property type="molecule type" value="Genomic_DNA"/>
</dbReference>
<proteinExistence type="predicted"/>
<evidence type="ECO:0000313" key="1">
    <source>
        <dbReference type="EMBL" id="KAJ7018072.1"/>
    </source>
</evidence>
<accession>A0AAD6S362</accession>
<organism evidence="1 2">
    <name type="scientific">Mycena alexandri</name>
    <dbReference type="NCBI Taxonomy" id="1745969"/>
    <lineage>
        <taxon>Eukaryota</taxon>
        <taxon>Fungi</taxon>
        <taxon>Dikarya</taxon>
        <taxon>Basidiomycota</taxon>
        <taxon>Agaricomycotina</taxon>
        <taxon>Agaricomycetes</taxon>
        <taxon>Agaricomycetidae</taxon>
        <taxon>Agaricales</taxon>
        <taxon>Marasmiineae</taxon>
        <taxon>Mycenaceae</taxon>
        <taxon>Mycena</taxon>
    </lineage>
</organism>
<gene>
    <name evidence="1" type="ORF">C8F04DRAFT_898490</name>
</gene>
<evidence type="ECO:0000313" key="2">
    <source>
        <dbReference type="Proteomes" id="UP001218188"/>
    </source>
</evidence>